<reference evidence="3 4" key="1">
    <citation type="submission" date="2014-03" db="EMBL/GenBank/DDBJ databases">
        <title>Genomics of Bifidobacteria.</title>
        <authorList>
            <person name="Ventura M."/>
            <person name="Milani C."/>
            <person name="Lugli G.A."/>
        </authorList>
    </citation>
    <scope>NUCLEOTIDE SEQUENCE [LARGE SCALE GENOMIC DNA]</scope>
    <source>
        <strain evidence="3 4">LMG 10738</strain>
    </source>
</reference>
<evidence type="ECO:0000313" key="3">
    <source>
        <dbReference type="EMBL" id="KFI65650.1"/>
    </source>
</evidence>
<accession>A0A087B3Q0</accession>
<dbReference type="eggNOG" id="ENOG5031E4N">
    <property type="taxonomic scope" value="Bacteria"/>
</dbReference>
<feature type="region of interest" description="Disordered" evidence="1">
    <location>
        <begin position="133"/>
        <end position="152"/>
    </location>
</feature>
<protein>
    <recommendedName>
        <fullName evidence="5">Membrane associated protein</fullName>
    </recommendedName>
</protein>
<feature type="transmembrane region" description="Helical" evidence="2">
    <location>
        <begin position="113"/>
        <end position="131"/>
    </location>
</feature>
<dbReference type="Proteomes" id="UP000029067">
    <property type="component" value="Unassembled WGS sequence"/>
</dbReference>
<keyword evidence="2" id="KW-1133">Transmembrane helix</keyword>
<evidence type="ECO:0000256" key="1">
    <source>
        <dbReference type="SAM" id="MobiDB-lite"/>
    </source>
</evidence>
<organism evidence="3 4">
    <name type="scientific">Bifidobacterium cuniculi</name>
    <dbReference type="NCBI Taxonomy" id="1688"/>
    <lineage>
        <taxon>Bacteria</taxon>
        <taxon>Bacillati</taxon>
        <taxon>Actinomycetota</taxon>
        <taxon>Actinomycetes</taxon>
        <taxon>Bifidobacteriales</taxon>
        <taxon>Bifidobacteriaceae</taxon>
        <taxon>Bifidobacterium</taxon>
    </lineage>
</organism>
<keyword evidence="4" id="KW-1185">Reference proteome</keyword>
<sequence>MSEHADDLQDVSRSHAARKFEKHAQKEEKRAILSVDDLDSGSFVQGGHGPRDFTGSSWLDTDDVMDRHGGGFRPPRPGLRQGTSTTRIVFGVLAIVGVAGIILAAFLPRLLAFGALFALVALVGAGGLLVTRSPNPHLPDHEDDSADNGARV</sequence>
<name>A0A087B3Q0_9BIFI</name>
<evidence type="ECO:0000256" key="2">
    <source>
        <dbReference type="SAM" id="Phobius"/>
    </source>
</evidence>
<evidence type="ECO:0008006" key="5">
    <source>
        <dbReference type="Google" id="ProtNLM"/>
    </source>
</evidence>
<feature type="region of interest" description="Disordered" evidence="1">
    <location>
        <begin position="43"/>
        <end position="80"/>
    </location>
</feature>
<dbReference type="EMBL" id="JGYV01000001">
    <property type="protein sequence ID" value="KFI65650.1"/>
    <property type="molecule type" value="Genomic_DNA"/>
</dbReference>
<gene>
    <name evidence="3" type="ORF">BCUN_0145</name>
</gene>
<dbReference type="AlphaFoldDB" id="A0A087B3Q0"/>
<keyword evidence="2" id="KW-0472">Membrane</keyword>
<comment type="caution">
    <text evidence="3">The sequence shown here is derived from an EMBL/GenBank/DDBJ whole genome shotgun (WGS) entry which is preliminary data.</text>
</comment>
<feature type="region of interest" description="Disordered" evidence="1">
    <location>
        <begin position="1"/>
        <end position="27"/>
    </location>
</feature>
<feature type="transmembrane region" description="Helical" evidence="2">
    <location>
        <begin position="88"/>
        <end position="107"/>
    </location>
</feature>
<proteinExistence type="predicted"/>
<keyword evidence="2" id="KW-0812">Transmembrane</keyword>
<evidence type="ECO:0000313" key="4">
    <source>
        <dbReference type="Proteomes" id="UP000029067"/>
    </source>
</evidence>